<gene>
    <name evidence="1" type="ORF">SAMN02745205_00898</name>
</gene>
<dbReference type="Proteomes" id="UP000189956">
    <property type="component" value="Unassembled WGS sequence"/>
</dbReference>
<evidence type="ECO:0000313" key="2">
    <source>
        <dbReference type="Proteomes" id="UP000189956"/>
    </source>
</evidence>
<evidence type="ECO:0000313" key="1">
    <source>
        <dbReference type="EMBL" id="SJZ47105.1"/>
    </source>
</evidence>
<dbReference type="EMBL" id="FUWL01000006">
    <property type="protein sequence ID" value="SJZ47105.1"/>
    <property type="molecule type" value="Genomic_DNA"/>
</dbReference>
<reference evidence="1 2" key="1">
    <citation type="submission" date="2017-02" db="EMBL/GenBank/DDBJ databases">
        <authorList>
            <person name="Peterson S.W."/>
        </authorList>
    </citation>
    <scope>NUCLEOTIDE SEQUENCE [LARGE SCALE GENOMIC DNA]</scope>
    <source>
        <strain evidence="1 2">ATCC 700135</strain>
    </source>
</reference>
<protein>
    <submittedName>
        <fullName evidence="1">Uncharacterized protein</fullName>
    </submittedName>
</protein>
<accession>A0A1T4KXC4</accession>
<dbReference type="Pfam" id="PF16215">
    <property type="entry name" value="DUF4876"/>
    <property type="match status" value="1"/>
</dbReference>
<sequence length="356" mass="39162">MKKSINQLLALTLLVGLALTGCIRKTNDDVSDSEKQLDHLVILEVFHTGSYFKTGEVKKKDGTVVDYAYTDARNKYIKIYNPTDKEMYLDKLALVTSYFGSTDPLIFVEASEDFRESFMAVSSVIYFPGNGTQYPIKPGEVKLLTAWAGDYTKPILDADGDEASKANPESFDFTGVTSFQWVTAEQMESHADLSDYPANPAVPYMVPAYPVDGEKAFTFSQSQTIALVKFDRDELSNDKINSHIKNFKLTVGTHGGGSANVDRTALVIPNSAIIDAVTIAPTERFLTTPVGKKIDAGAFATIRYVETNAIVAKRLGFLGNAMRRKHDGKKYVDDNNSTSDFEIVKAGTMTPDPLKP</sequence>
<dbReference type="RefSeq" id="WP_025838341.1">
    <property type="nucleotide sequence ID" value="NZ_FUWL01000006.1"/>
</dbReference>
<name>A0A1T4KXC4_PORCN</name>
<dbReference type="InterPro" id="IPR032627">
    <property type="entry name" value="DUF4876"/>
</dbReference>
<dbReference type="AlphaFoldDB" id="A0A1T4KXC4"/>
<dbReference type="PROSITE" id="PS51257">
    <property type="entry name" value="PROKAR_LIPOPROTEIN"/>
    <property type="match status" value="1"/>
</dbReference>
<proteinExistence type="predicted"/>
<organism evidence="1 2">
    <name type="scientific">Porphyromonas cangingivalis</name>
    <dbReference type="NCBI Taxonomy" id="36874"/>
    <lineage>
        <taxon>Bacteria</taxon>
        <taxon>Pseudomonadati</taxon>
        <taxon>Bacteroidota</taxon>
        <taxon>Bacteroidia</taxon>
        <taxon>Bacteroidales</taxon>
        <taxon>Porphyromonadaceae</taxon>
        <taxon>Porphyromonas</taxon>
    </lineage>
</organism>